<evidence type="ECO:0000259" key="4">
    <source>
        <dbReference type="PROSITE" id="PS51819"/>
    </source>
</evidence>
<comment type="caution">
    <text evidence="5">The sequence shown here is derived from an EMBL/GenBank/DDBJ whole genome shotgun (WGS) entry which is preliminary data.</text>
</comment>
<proteinExistence type="inferred from homology"/>
<sequence>MSDAQPRDRAVPNLPSRDLDATEAFYSGFGFVRAYRDDGWMILRRADLQLEFFRFDGLDPASSAARCTIRMADVDELAAAVAASGVPVGEVGFPRLHEVRMQEWGLRAGHLVDPDGNLLTLIAEPRA</sequence>
<dbReference type="InterPro" id="IPR000335">
    <property type="entry name" value="Bleomycin-R"/>
</dbReference>
<evidence type="ECO:0000313" key="5">
    <source>
        <dbReference type="EMBL" id="MFC4829224.1"/>
    </source>
</evidence>
<reference evidence="6" key="1">
    <citation type="journal article" date="2019" name="Int. J. Syst. Evol. Microbiol.">
        <title>The Global Catalogue of Microorganisms (GCM) 10K type strain sequencing project: providing services to taxonomists for standard genome sequencing and annotation.</title>
        <authorList>
            <consortium name="The Broad Institute Genomics Platform"/>
            <consortium name="The Broad Institute Genome Sequencing Center for Infectious Disease"/>
            <person name="Wu L."/>
            <person name="Ma J."/>
        </authorList>
    </citation>
    <scope>NUCLEOTIDE SEQUENCE [LARGE SCALE GENOMIC DNA]</scope>
    <source>
        <strain evidence="6">CGMCC 1.12192</strain>
    </source>
</reference>
<keyword evidence="3" id="KW-0046">Antibiotic resistance</keyword>
<dbReference type="Gene3D" id="3.10.180.10">
    <property type="entry name" value="2,3-Dihydroxybiphenyl 1,2-Dioxygenase, domain 1"/>
    <property type="match status" value="1"/>
</dbReference>
<organism evidence="5 6">
    <name type="scientific">Agromyces aurantiacus</name>
    <dbReference type="NCBI Taxonomy" id="165814"/>
    <lineage>
        <taxon>Bacteria</taxon>
        <taxon>Bacillati</taxon>
        <taxon>Actinomycetota</taxon>
        <taxon>Actinomycetes</taxon>
        <taxon>Micrococcales</taxon>
        <taxon>Microbacteriaceae</taxon>
        <taxon>Agromyces</taxon>
    </lineage>
</organism>
<evidence type="ECO:0000256" key="3">
    <source>
        <dbReference type="ARBA" id="ARBA00023251"/>
    </source>
</evidence>
<evidence type="ECO:0000313" key="6">
    <source>
        <dbReference type="Proteomes" id="UP001595960"/>
    </source>
</evidence>
<dbReference type="Proteomes" id="UP001595960">
    <property type="component" value="Unassembled WGS sequence"/>
</dbReference>
<feature type="domain" description="VOC" evidence="4">
    <location>
        <begin position="6"/>
        <end position="124"/>
    </location>
</feature>
<dbReference type="EMBL" id="JBHSJC010000001">
    <property type="protein sequence ID" value="MFC4829224.1"/>
    <property type="molecule type" value="Genomic_DNA"/>
</dbReference>
<dbReference type="InterPro" id="IPR029068">
    <property type="entry name" value="Glyas_Bleomycin-R_OHBP_Dase"/>
</dbReference>
<dbReference type="CDD" id="cd08350">
    <property type="entry name" value="BLMT_like"/>
    <property type="match status" value="1"/>
</dbReference>
<dbReference type="RefSeq" id="WP_204392766.1">
    <property type="nucleotide sequence ID" value="NZ_JAFBBW010000001.1"/>
</dbReference>
<dbReference type="SUPFAM" id="SSF54593">
    <property type="entry name" value="Glyoxalase/Bleomycin resistance protein/Dihydroxybiphenyl dioxygenase"/>
    <property type="match status" value="1"/>
</dbReference>
<comment type="similarity">
    <text evidence="1">Belongs to the bleomycin resistance protein family.</text>
</comment>
<dbReference type="PRINTS" id="PR00311">
    <property type="entry name" value="BLEOMYCINRST"/>
</dbReference>
<dbReference type="InterPro" id="IPR037523">
    <property type="entry name" value="VOC_core"/>
</dbReference>
<evidence type="ECO:0000256" key="2">
    <source>
        <dbReference type="ARBA" id="ARBA00021572"/>
    </source>
</evidence>
<dbReference type="PROSITE" id="PS51819">
    <property type="entry name" value="VOC"/>
    <property type="match status" value="1"/>
</dbReference>
<protein>
    <recommendedName>
        <fullName evidence="2">Bleomycin resistance protein</fullName>
    </recommendedName>
</protein>
<evidence type="ECO:0000256" key="1">
    <source>
        <dbReference type="ARBA" id="ARBA00011051"/>
    </source>
</evidence>
<name>A0ABV9R6Q3_9MICO</name>
<accession>A0ABV9R6Q3</accession>
<gene>
    <name evidence="5" type="ORF">ACFPER_10505</name>
</gene>
<keyword evidence="6" id="KW-1185">Reference proteome</keyword>